<evidence type="ECO:0000313" key="2">
    <source>
        <dbReference type="Proteomes" id="UP000218675"/>
    </source>
</evidence>
<sequence length="166" mass="17827">MNIQDIKQAIANKVLSEYDRGNTGMVNLTSLESELGIPWDRIAGAVSALYEQGVIDTVMGCAAARLTPYGVEVLEPRDIGVPKQPPQTVNNNFSGSFNQSAIATSGGQASVSIQNTEVNNYFQQLEKAIDQSHSIPPEQKSKWKANLWEMSKHPGLVATLGAVLGG</sequence>
<gene>
    <name evidence="1" type="ORF">CK497_01430</name>
</gene>
<evidence type="ECO:0000313" key="1">
    <source>
        <dbReference type="EMBL" id="PAU73292.1"/>
    </source>
</evidence>
<accession>A0ABX4HLC6</accession>
<dbReference type="EMBL" id="NSKA01000001">
    <property type="protein sequence ID" value="PAU73292.1"/>
    <property type="molecule type" value="Genomic_DNA"/>
</dbReference>
<reference evidence="1 2" key="1">
    <citation type="submission" date="2017-08" db="EMBL/GenBank/DDBJ databases">
        <title>Halomonas binhaiensis sp. nov., isolated from saline alkaline soil.</title>
        <authorList>
            <person name="Wang D."/>
            <person name="Zhang G."/>
        </authorList>
    </citation>
    <scope>NUCLEOTIDE SEQUENCE [LARGE SCALE GENOMIC DNA]</scope>
    <source>
        <strain evidence="1 2">WN018</strain>
    </source>
</reference>
<dbReference type="RefSeq" id="WP_095602418.1">
    <property type="nucleotide sequence ID" value="NZ_NSKA01000001.1"/>
</dbReference>
<dbReference type="Proteomes" id="UP000218675">
    <property type="component" value="Unassembled WGS sequence"/>
</dbReference>
<name>A0ABX4HLC6_9GAMM</name>
<keyword evidence="2" id="KW-1185">Reference proteome</keyword>
<organism evidence="1 2">
    <name type="scientific">Vreelandella alkaliphila</name>
    <dbReference type="NCBI Taxonomy" id="272774"/>
    <lineage>
        <taxon>Bacteria</taxon>
        <taxon>Pseudomonadati</taxon>
        <taxon>Pseudomonadota</taxon>
        <taxon>Gammaproteobacteria</taxon>
        <taxon>Oceanospirillales</taxon>
        <taxon>Halomonadaceae</taxon>
        <taxon>Vreelandella</taxon>
    </lineage>
</organism>
<comment type="caution">
    <text evidence="1">The sequence shown here is derived from an EMBL/GenBank/DDBJ whole genome shotgun (WGS) entry which is preliminary data.</text>
</comment>
<proteinExistence type="predicted"/>
<protein>
    <submittedName>
        <fullName evidence="1">Uncharacterized protein</fullName>
    </submittedName>
</protein>